<feature type="non-terminal residue" evidence="2">
    <location>
        <position position="117"/>
    </location>
</feature>
<comment type="caution">
    <text evidence="2">The sequence shown here is derived from an EMBL/GenBank/DDBJ whole genome shotgun (WGS) entry which is preliminary data.</text>
</comment>
<evidence type="ECO:0000256" key="1">
    <source>
        <dbReference type="SAM" id="MobiDB-lite"/>
    </source>
</evidence>
<evidence type="ECO:0000313" key="2">
    <source>
        <dbReference type="EMBL" id="GAF74958.1"/>
    </source>
</evidence>
<dbReference type="EMBL" id="BARS01009460">
    <property type="protein sequence ID" value="GAF74958.1"/>
    <property type="molecule type" value="Genomic_DNA"/>
</dbReference>
<name>X0S1N0_9ZZZZ</name>
<gene>
    <name evidence="2" type="ORF">S01H1_17788</name>
</gene>
<accession>X0S1N0</accession>
<sequence length="117" mass="12263">MCARRDDDQFDISTSAELPDTREQPLPPSVTGAAPPPAVAPNGFPDAAQSAPTTDPTEGGPWSDPVDDLAPDEQPVKSQSVIGPFDCYVGKVTGVFSASADGQWGLTQSIMVKRATY</sequence>
<reference evidence="2" key="1">
    <citation type="journal article" date="2014" name="Front. Microbiol.">
        <title>High frequency of phylogenetically diverse reductive dehalogenase-homologous genes in deep subseafloor sedimentary metagenomes.</title>
        <authorList>
            <person name="Kawai M."/>
            <person name="Futagami T."/>
            <person name="Toyoda A."/>
            <person name="Takaki Y."/>
            <person name="Nishi S."/>
            <person name="Hori S."/>
            <person name="Arai W."/>
            <person name="Tsubouchi T."/>
            <person name="Morono Y."/>
            <person name="Uchiyama I."/>
            <person name="Ito T."/>
            <person name="Fujiyama A."/>
            <person name="Inagaki F."/>
            <person name="Takami H."/>
        </authorList>
    </citation>
    <scope>NUCLEOTIDE SEQUENCE</scope>
    <source>
        <strain evidence="2">Expedition CK06-06</strain>
    </source>
</reference>
<organism evidence="2">
    <name type="scientific">marine sediment metagenome</name>
    <dbReference type="NCBI Taxonomy" id="412755"/>
    <lineage>
        <taxon>unclassified sequences</taxon>
        <taxon>metagenomes</taxon>
        <taxon>ecological metagenomes</taxon>
    </lineage>
</organism>
<proteinExistence type="predicted"/>
<protein>
    <submittedName>
        <fullName evidence="2">Uncharacterized protein</fullName>
    </submittedName>
</protein>
<feature type="region of interest" description="Disordered" evidence="1">
    <location>
        <begin position="1"/>
        <end position="81"/>
    </location>
</feature>
<dbReference type="AlphaFoldDB" id="X0S1N0"/>